<dbReference type="Proteomes" id="UP001144280">
    <property type="component" value="Unassembled WGS sequence"/>
</dbReference>
<proteinExistence type="predicted"/>
<sequence>MREAASDLQLLLRCPRDSAVEMRDYAIPMLVTMARLLLDDLDWRSGEIVVRSKGRREDRLPLPVEVGEAVVAYFPTPSPGSTIAICS</sequence>
<keyword evidence="2" id="KW-1185">Reference proteome</keyword>
<name>A0ABQ5R6S3_9ACTN</name>
<dbReference type="RefSeq" id="WP_281903963.1">
    <property type="nucleotide sequence ID" value="NZ_BSDI01000062.1"/>
</dbReference>
<evidence type="ECO:0000313" key="2">
    <source>
        <dbReference type="Proteomes" id="UP001144280"/>
    </source>
</evidence>
<comment type="caution">
    <text evidence="1">The sequence shown here is derived from an EMBL/GenBank/DDBJ whole genome shotgun (WGS) entry which is preliminary data.</text>
</comment>
<organism evidence="1 2">
    <name type="scientific">Phytohabitans aurantiacus</name>
    <dbReference type="NCBI Taxonomy" id="3016789"/>
    <lineage>
        <taxon>Bacteria</taxon>
        <taxon>Bacillati</taxon>
        <taxon>Actinomycetota</taxon>
        <taxon>Actinomycetes</taxon>
        <taxon>Micromonosporales</taxon>
        <taxon>Micromonosporaceae</taxon>
    </lineage>
</organism>
<gene>
    <name evidence="1" type="ORF">Pa4123_77420</name>
</gene>
<dbReference type="EMBL" id="BSDI01000062">
    <property type="protein sequence ID" value="GLI02464.1"/>
    <property type="molecule type" value="Genomic_DNA"/>
</dbReference>
<protein>
    <submittedName>
        <fullName evidence="1">Uncharacterized protein</fullName>
    </submittedName>
</protein>
<dbReference type="SUPFAM" id="SSF56349">
    <property type="entry name" value="DNA breaking-rejoining enzymes"/>
    <property type="match status" value="1"/>
</dbReference>
<dbReference type="InterPro" id="IPR011010">
    <property type="entry name" value="DNA_brk_join_enz"/>
</dbReference>
<evidence type="ECO:0000313" key="1">
    <source>
        <dbReference type="EMBL" id="GLI02464.1"/>
    </source>
</evidence>
<reference evidence="1" key="1">
    <citation type="submission" date="2022-12" db="EMBL/GenBank/DDBJ databases">
        <title>New Phytohabitans aurantiacus sp. RD004123 nov., an actinomycete isolated from soil.</title>
        <authorList>
            <person name="Triningsih D.W."/>
            <person name="Harunari E."/>
            <person name="Igarashi Y."/>
        </authorList>
    </citation>
    <scope>NUCLEOTIDE SEQUENCE</scope>
    <source>
        <strain evidence="1">RD004123</strain>
    </source>
</reference>
<accession>A0ABQ5R6S3</accession>